<feature type="transmembrane region" description="Helical" evidence="1">
    <location>
        <begin position="84"/>
        <end position="111"/>
    </location>
</feature>
<dbReference type="PANTHER" id="PTHR15887:SF1">
    <property type="entry name" value="TRANSMEMBRANE PROTEIN 69"/>
    <property type="match status" value="1"/>
</dbReference>
<keyword evidence="1" id="KW-0472">Membrane</keyword>
<evidence type="ECO:0000313" key="2">
    <source>
        <dbReference type="EMBL" id="MBB3195196.1"/>
    </source>
</evidence>
<dbReference type="EMBL" id="JACHXO010000004">
    <property type="protein sequence ID" value="MBB3195196.1"/>
    <property type="molecule type" value="Genomic_DNA"/>
</dbReference>
<organism evidence="2 3">
    <name type="scientific">Roseateles terrae</name>
    <dbReference type="NCBI Taxonomy" id="431060"/>
    <lineage>
        <taxon>Bacteria</taxon>
        <taxon>Pseudomonadati</taxon>
        <taxon>Pseudomonadota</taxon>
        <taxon>Betaproteobacteria</taxon>
        <taxon>Burkholderiales</taxon>
        <taxon>Sphaerotilaceae</taxon>
        <taxon>Roseateles</taxon>
    </lineage>
</organism>
<keyword evidence="1" id="KW-1133">Transmembrane helix</keyword>
<proteinExistence type="predicted"/>
<protein>
    <recommendedName>
        <fullName evidence="4">DUF3429 domain-containing protein</fullName>
    </recommendedName>
</protein>
<dbReference type="InterPro" id="IPR021836">
    <property type="entry name" value="DUF3429"/>
</dbReference>
<name>A0ABR6GU09_9BURK</name>
<feature type="transmembrane region" description="Helical" evidence="1">
    <location>
        <begin position="46"/>
        <end position="64"/>
    </location>
</feature>
<accession>A0ABR6GU09</accession>
<reference evidence="2 3" key="1">
    <citation type="submission" date="2020-08" db="EMBL/GenBank/DDBJ databases">
        <title>Genomic Encyclopedia of Type Strains, Phase III (KMG-III): the genomes of soil and plant-associated and newly described type strains.</title>
        <authorList>
            <person name="Whitman W."/>
        </authorList>
    </citation>
    <scope>NUCLEOTIDE SEQUENCE [LARGE SCALE GENOMIC DNA]</scope>
    <source>
        <strain evidence="2 3">CECT 7247</strain>
    </source>
</reference>
<feature type="transmembrane region" description="Helical" evidence="1">
    <location>
        <begin position="123"/>
        <end position="143"/>
    </location>
</feature>
<comment type="caution">
    <text evidence="2">The sequence shown here is derived from an EMBL/GenBank/DDBJ whole genome shotgun (WGS) entry which is preliminary data.</text>
</comment>
<feature type="transmembrane region" description="Helical" evidence="1">
    <location>
        <begin position="12"/>
        <end position="34"/>
    </location>
</feature>
<dbReference type="Pfam" id="PF11911">
    <property type="entry name" value="DUF3429"/>
    <property type="match status" value="1"/>
</dbReference>
<evidence type="ECO:0000313" key="3">
    <source>
        <dbReference type="Proteomes" id="UP000574369"/>
    </source>
</evidence>
<evidence type="ECO:0008006" key="4">
    <source>
        <dbReference type="Google" id="ProtNLM"/>
    </source>
</evidence>
<dbReference type="Proteomes" id="UP000574369">
    <property type="component" value="Unassembled WGS sequence"/>
</dbReference>
<dbReference type="PANTHER" id="PTHR15887">
    <property type="entry name" value="TRANSMEMBRANE PROTEIN 69"/>
    <property type="match status" value="1"/>
</dbReference>
<gene>
    <name evidence="2" type="ORF">FHS28_002599</name>
</gene>
<keyword evidence="3" id="KW-1185">Reference proteome</keyword>
<sequence>MNERTVLPPNPVALKLGYAGLIPFVLGALLTWLVRDDAHVYTVMGLTNYAAVIVSFLGAIHWGLAFRQSIPSPSPYVWGVVPSLVAWIASMMPPYAGLVVHGVMLIVCYLVDRRMYPALGASAWLTLRFRLSAVAALCCFLAAQATLV</sequence>
<keyword evidence="1" id="KW-0812">Transmembrane</keyword>
<evidence type="ECO:0000256" key="1">
    <source>
        <dbReference type="SAM" id="Phobius"/>
    </source>
</evidence>
<dbReference type="RefSeq" id="WP_088451059.1">
    <property type="nucleotide sequence ID" value="NZ_JACHXO010000004.1"/>
</dbReference>